<dbReference type="AlphaFoldDB" id="A0A7R9M6X9"/>
<evidence type="ECO:0000256" key="11">
    <source>
        <dbReference type="ARBA" id="ARBA00031871"/>
    </source>
</evidence>
<dbReference type="PANTHER" id="PTHR23293:SF9">
    <property type="entry name" value="FAD SYNTHASE"/>
    <property type="match status" value="1"/>
</dbReference>
<comment type="catalytic activity">
    <reaction evidence="12">
        <text>FMN + ATP + H(+) = FAD + diphosphate</text>
        <dbReference type="Rhea" id="RHEA:17237"/>
        <dbReference type="ChEBI" id="CHEBI:15378"/>
        <dbReference type="ChEBI" id="CHEBI:30616"/>
        <dbReference type="ChEBI" id="CHEBI:33019"/>
        <dbReference type="ChEBI" id="CHEBI:57692"/>
        <dbReference type="ChEBI" id="CHEBI:58210"/>
        <dbReference type="EC" id="2.7.7.2"/>
    </reaction>
</comment>
<evidence type="ECO:0000256" key="7">
    <source>
        <dbReference type="ARBA" id="ARBA00022741"/>
    </source>
</evidence>
<evidence type="ECO:0000256" key="1">
    <source>
        <dbReference type="ARBA" id="ARBA00004726"/>
    </source>
</evidence>
<keyword evidence="3" id="KW-0285">Flavoprotein</keyword>
<sequence>MNTFVTSLDINCEETALQSVIQKTCSECPSIAVKTAVVPECDQTFSVTFSSSSESITSRAEAVFRFLLPANAITNRFAPNSQQSLDTLSKYCSDNEYAINSFELITKAFNEYKPEEICVAFNGGKDCTALLHIVYSIFVAKYPNNSLNTFYISIPESFPSLENFVRQSVRRYNLNLISYSDSDFKKSMQKLKNETKIKAILMGTRASDLPKHVVLNEFQMTDEGWPQFMRISPLLKWSYSQIWAFIRDNHVLYCSLYDRGYTSIGSTKNTAPNPLLKFVLRNGETFYMPAFMLTNEDHERKGRTQ</sequence>
<feature type="domain" description="Phosphoadenosine phosphosulphate reductase" evidence="13">
    <location>
        <begin position="117"/>
        <end position="272"/>
    </location>
</feature>
<evidence type="ECO:0000313" key="14">
    <source>
        <dbReference type="EMBL" id="CAD7654434.1"/>
    </source>
</evidence>
<evidence type="ECO:0000256" key="9">
    <source>
        <dbReference type="ARBA" id="ARBA00022840"/>
    </source>
</evidence>
<evidence type="ECO:0000256" key="8">
    <source>
        <dbReference type="ARBA" id="ARBA00022827"/>
    </source>
</evidence>
<evidence type="ECO:0000256" key="10">
    <source>
        <dbReference type="ARBA" id="ARBA00031145"/>
    </source>
</evidence>
<dbReference type="OrthoDB" id="270728at2759"/>
<dbReference type="EMBL" id="OC922799">
    <property type="protein sequence ID" value="CAD7654434.1"/>
    <property type="molecule type" value="Genomic_DNA"/>
</dbReference>
<proteinExistence type="predicted"/>
<comment type="pathway">
    <text evidence="1">Cofactor biosynthesis; FAD biosynthesis; FAD from FMN: step 1/1.</text>
</comment>
<protein>
    <recommendedName>
        <fullName evidence="2">FAD synthase</fullName>
        <ecNumber evidence="2">2.7.7.2</ecNumber>
    </recommendedName>
    <alternativeName>
        <fullName evidence="10">FAD pyrophosphorylase</fullName>
    </alternativeName>
    <alternativeName>
        <fullName evidence="11">FMN adenylyltransferase</fullName>
    </alternativeName>
</protein>
<accession>A0A7R9M6X9</accession>
<dbReference type="SUPFAM" id="SSF52402">
    <property type="entry name" value="Adenine nucleotide alpha hydrolases-like"/>
    <property type="match status" value="1"/>
</dbReference>
<evidence type="ECO:0000256" key="6">
    <source>
        <dbReference type="ARBA" id="ARBA00022695"/>
    </source>
</evidence>
<dbReference type="GO" id="GO:0005524">
    <property type="term" value="F:ATP binding"/>
    <property type="evidence" value="ECO:0007669"/>
    <property type="project" value="UniProtKB-KW"/>
</dbReference>
<dbReference type="Pfam" id="PF01507">
    <property type="entry name" value="PAPS_reduct"/>
    <property type="match status" value="1"/>
</dbReference>
<evidence type="ECO:0000256" key="4">
    <source>
        <dbReference type="ARBA" id="ARBA00022643"/>
    </source>
</evidence>
<dbReference type="PANTHER" id="PTHR23293">
    <property type="entry name" value="FAD SYNTHETASE-RELATED FMN ADENYLYLTRANSFERASE"/>
    <property type="match status" value="1"/>
</dbReference>
<gene>
    <name evidence="14" type="ORF">ONB1V03_LOCUS11081</name>
</gene>
<evidence type="ECO:0000256" key="3">
    <source>
        <dbReference type="ARBA" id="ARBA00022630"/>
    </source>
</evidence>
<keyword evidence="15" id="KW-1185">Reference proteome</keyword>
<organism evidence="14">
    <name type="scientific">Oppiella nova</name>
    <dbReference type="NCBI Taxonomy" id="334625"/>
    <lineage>
        <taxon>Eukaryota</taxon>
        <taxon>Metazoa</taxon>
        <taxon>Ecdysozoa</taxon>
        <taxon>Arthropoda</taxon>
        <taxon>Chelicerata</taxon>
        <taxon>Arachnida</taxon>
        <taxon>Acari</taxon>
        <taxon>Acariformes</taxon>
        <taxon>Sarcoptiformes</taxon>
        <taxon>Oribatida</taxon>
        <taxon>Brachypylina</taxon>
        <taxon>Oppioidea</taxon>
        <taxon>Oppiidae</taxon>
        <taxon>Oppiella</taxon>
    </lineage>
</organism>
<dbReference type="GO" id="GO:0003919">
    <property type="term" value="F:FMN adenylyltransferase activity"/>
    <property type="evidence" value="ECO:0007669"/>
    <property type="project" value="UniProtKB-EC"/>
</dbReference>
<reference evidence="14" key="1">
    <citation type="submission" date="2020-11" db="EMBL/GenBank/DDBJ databases">
        <authorList>
            <person name="Tran Van P."/>
        </authorList>
    </citation>
    <scope>NUCLEOTIDE SEQUENCE</scope>
</reference>
<keyword evidence="8" id="KW-0274">FAD</keyword>
<dbReference type="EC" id="2.7.7.2" evidence="2"/>
<keyword evidence="7" id="KW-0547">Nucleotide-binding</keyword>
<evidence type="ECO:0000256" key="12">
    <source>
        <dbReference type="ARBA" id="ARBA00049494"/>
    </source>
</evidence>
<name>A0A7R9M6X9_9ACAR</name>
<dbReference type="Gene3D" id="3.40.50.620">
    <property type="entry name" value="HUPs"/>
    <property type="match status" value="1"/>
</dbReference>
<dbReference type="CDD" id="cd23948">
    <property type="entry name" value="FAD_synthase"/>
    <property type="match status" value="1"/>
</dbReference>
<keyword evidence="4" id="KW-0288">FMN</keyword>
<dbReference type="GO" id="GO:0006747">
    <property type="term" value="P:FAD biosynthetic process"/>
    <property type="evidence" value="ECO:0007669"/>
    <property type="project" value="TreeGrafter"/>
</dbReference>
<keyword evidence="6" id="KW-0548">Nucleotidyltransferase</keyword>
<keyword evidence="9" id="KW-0067">ATP-binding</keyword>
<evidence type="ECO:0000259" key="13">
    <source>
        <dbReference type="Pfam" id="PF01507"/>
    </source>
</evidence>
<dbReference type="EMBL" id="CAJPVJ010007974">
    <property type="protein sequence ID" value="CAG2171621.1"/>
    <property type="molecule type" value="Genomic_DNA"/>
</dbReference>
<dbReference type="Proteomes" id="UP000728032">
    <property type="component" value="Unassembled WGS sequence"/>
</dbReference>
<evidence type="ECO:0000256" key="5">
    <source>
        <dbReference type="ARBA" id="ARBA00022679"/>
    </source>
</evidence>
<dbReference type="InterPro" id="IPR014729">
    <property type="entry name" value="Rossmann-like_a/b/a_fold"/>
</dbReference>
<keyword evidence="5" id="KW-0808">Transferase</keyword>
<evidence type="ECO:0000256" key="2">
    <source>
        <dbReference type="ARBA" id="ARBA00012393"/>
    </source>
</evidence>
<evidence type="ECO:0000313" key="15">
    <source>
        <dbReference type="Proteomes" id="UP000728032"/>
    </source>
</evidence>
<dbReference type="InterPro" id="IPR002500">
    <property type="entry name" value="PAPS_reduct_dom"/>
</dbReference>